<evidence type="ECO:0000313" key="4">
    <source>
        <dbReference type="Proteomes" id="UP000241203"/>
    </source>
</evidence>
<dbReference type="CDD" id="cd07067">
    <property type="entry name" value="HP_PGM_like"/>
    <property type="match status" value="1"/>
</dbReference>
<proteinExistence type="predicted"/>
<evidence type="ECO:0000313" key="5">
    <source>
        <dbReference type="Proteomes" id="UP000268291"/>
    </source>
</evidence>
<dbReference type="InterPro" id="IPR013078">
    <property type="entry name" value="His_Pase_superF_clade-1"/>
</dbReference>
<dbReference type="Proteomes" id="UP000268291">
    <property type="component" value="Unassembled WGS sequence"/>
</dbReference>
<dbReference type="OrthoDB" id="9793115at2"/>
<dbReference type="PANTHER" id="PTHR48100">
    <property type="entry name" value="BROAD-SPECIFICITY PHOSPHATASE YOR283W-RELATED"/>
    <property type="match status" value="1"/>
</dbReference>
<evidence type="ECO:0000313" key="3">
    <source>
        <dbReference type="EMBL" id="RUQ87276.1"/>
    </source>
</evidence>
<dbReference type="SUPFAM" id="SSF53254">
    <property type="entry name" value="Phosphoglycerate mutase-like"/>
    <property type="match status" value="1"/>
</dbReference>
<gene>
    <name evidence="2" type="ORF">CLV49_1793</name>
    <name evidence="3" type="ORF">ELQ93_10240</name>
</gene>
<organism evidence="2 4">
    <name type="scientific">Labedella gwakjiensis</name>
    <dbReference type="NCBI Taxonomy" id="390269"/>
    <lineage>
        <taxon>Bacteria</taxon>
        <taxon>Bacillati</taxon>
        <taxon>Actinomycetota</taxon>
        <taxon>Actinomycetes</taxon>
        <taxon>Micrococcales</taxon>
        <taxon>Microbacteriaceae</taxon>
        <taxon>Labedella</taxon>
    </lineage>
</organism>
<dbReference type="InterPro" id="IPR001345">
    <property type="entry name" value="PG/BPGM_mutase_AS"/>
</dbReference>
<comment type="caution">
    <text evidence="2">The sequence shown here is derived from an EMBL/GenBank/DDBJ whole genome shotgun (WGS) entry which is preliminary data.</text>
</comment>
<evidence type="ECO:0000313" key="2">
    <source>
        <dbReference type="EMBL" id="PSL38179.1"/>
    </source>
</evidence>
<dbReference type="Gene3D" id="3.40.50.1240">
    <property type="entry name" value="Phosphoglycerate mutase-like"/>
    <property type="match status" value="1"/>
</dbReference>
<reference evidence="2 4" key="1">
    <citation type="submission" date="2018-03" db="EMBL/GenBank/DDBJ databases">
        <title>Genomic Encyclopedia of Archaeal and Bacterial Type Strains, Phase II (KMG-II): from individual species to whole genera.</title>
        <authorList>
            <person name="Goeker M."/>
        </authorList>
    </citation>
    <scope>NUCLEOTIDE SEQUENCE [LARGE SCALE GENOMIC DNA]</scope>
    <source>
        <strain evidence="2 4">DSM 21548</strain>
    </source>
</reference>
<accession>A0A2P8GW48</accession>
<dbReference type="RefSeq" id="WP_106563229.1">
    <property type="nucleotide sequence ID" value="NZ_PYAU01000001.1"/>
</dbReference>
<dbReference type="InterPro" id="IPR050275">
    <property type="entry name" value="PGM_Phosphatase"/>
</dbReference>
<dbReference type="EMBL" id="RZGY01000001">
    <property type="protein sequence ID" value="RUQ87276.1"/>
    <property type="molecule type" value="Genomic_DNA"/>
</dbReference>
<dbReference type="PROSITE" id="PS00175">
    <property type="entry name" value="PG_MUTASE"/>
    <property type="match status" value="1"/>
</dbReference>
<dbReference type="Proteomes" id="UP000241203">
    <property type="component" value="Unassembled WGS sequence"/>
</dbReference>
<dbReference type="GO" id="GO:0016791">
    <property type="term" value="F:phosphatase activity"/>
    <property type="evidence" value="ECO:0007669"/>
    <property type="project" value="TreeGrafter"/>
</dbReference>
<dbReference type="AlphaFoldDB" id="A0A2P8GW48"/>
<keyword evidence="5" id="KW-1185">Reference proteome</keyword>
<dbReference type="PANTHER" id="PTHR48100:SF58">
    <property type="entry name" value="PE-PGRS FAMILY PROTEIN PE_PGRS11"/>
    <property type="match status" value="1"/>
</dbReference>
<sequence>MRLLLIRHGETPDNVSGSLGTVIPGPGLTPLGSLQAAAVPPALEGEQIDAIYVSRMVRTHLTAAPLAATLGIEPVELPGIHEISAGRLEGRSDLEAVYEYMGTLLSWWTDPEARVGESGTEFFARFGADVERIAAEHDGTVALFSHGAAIRAWSANAAGNLDADNTRDRALANTAMVVLEGSPSGGWECVSWHDDPLGGTQLEDETAPDPTGEAL</sequence>
<dbReference type="Pfam" id="PF00300">
    <property type="entry name" value="His_Phos_1"/>
    <property type="match status" value="1"/>
</dbReference>
<dbReference type="SMART" id="SM00855">
    <property type="entry name" value="PGAM"/>
    <property type="match status" value="1"/>
</dbReference>
<dbReference type="InterPro" id="IPR029033">
    <property type="entry name" value="His_PPase_superfam"/>
</dbReference>
<evidence type="ECO:0000256" key="1">
    <source>
        <dbReference type="SAM" id="MobiDB-lite"/>
    </source>
</evidence>
<protein>
    <submittedName>
        <fullName evidence="3">Histidine phosphatase family protein</fullName>
    </submittedName>
    <submittedName>
        <fullName evidence="2">Putative phosphoglycerate mutase</fullName>
    </submittedName>
</protein>
<dbReference type="GO" id="GO:0005737">
    <property type="term" value="C:cytoplasm"/>
    <property type="evidence" value="ECO:0007669"/>
    <property type="project" value="TreeGrafter"/>
</dbReference>
<reference evidence="3 5" key="2">
    <citation type="submission" date="2018-12" db="EMBL/GenBank/DDBJ databases">
        <authorList>
            <person name="hu s."/>
            <person name="Xu Y."/>
            <person name="Xu B."/>
            <person name="Li F."/>
        </authorList>
    </citation>
    <scope>NUCLEOTIDE SEQUENCE [LARGE SCALE GENOMIC DNA]</scope>
    <source>
        <strain evidence="3 5">KSW2-17</strain>
    </source>
</reference>
<name>A0A2P8GW48_9MICO</name>
<feature type="region of interest" description="Disordered" evidence="1">
    <location>
        <begin position="193"/>
        <end position="215"/>
    </location>
</feature>
<dbReference type="EMBL" id="PYAU01000001">
    <property type="protein sequence ID" value="PSL38179.1"/>
    <property type="molecule type" value="Genomic_DNA"/>
</dbReference>